<gene>
    <name evidence="6" type="ORF">N1028_01330</name>
</gene>
<dbReference type="RefSeq" id="WP_259524952.1">
    <property type="nucleotide sequence ID" value="NZ_JANLCK010000001.1"/>
</dbReference>
<keyword evidence="3" id="KW-0560">Oxidoreductase</keyword>
<evidence type="ECO:0000313" key="7">
    <source>
        <dbReference type="Proteomes" id="UP001165587"/>
    </source>
</evidence>
<evidence type="ECO:0000256" key="2">
    <source>
        <dbReference type="ARBA" id="ARBA00022630"/>
    </source>
</evidence>
<dbReference type="GO" id="GO:0016705">
    <property type="term" value="F:oxidoreductase activity, acting on paired donors, with incorporation or reduction of molecular oxygen"/>
    <property type="evidence" value="ECO:0007669"/>
    <property type="project" value="InterPro"/>
</dbReference>
<dbReference type="Pfam" id="PF00296">
    <property type="entry name" value="Bac_luciferase"/>
    <property type="match status" value="1"/>
</dbReference>
<comment type="caution">
    <text evidence="6">The sequence shown here is derived from an EMBL/GenBank/DDBJ whole genome shotgun (WGS) entry which is preliminary data.</text>
</comment>
<dbReference type="GO" id="GO:0005829">
    <property type="term" value="C:cytosol"/>
    <property type="evidence" value="ECO:0007669"/>
    <property type="project" value="TreeGrafter"/>
</dbReference>
<evidence type="ECO:0000256" key="4">
    <source>
        <dbReference type="ARBA" id="ARBA00023033"/>
    </source>
</evidence>
<dbReference type="InterPro" id="IPR011251">
    <property type="entry name" value="Luciferase-like_dom"/>
</dbReference>
<dbReference type="InterPro" id="IPR050766">
    <property type="entry name" value="Bact_Lucif_Oxidored"/>
</dbReference>
<protein>
    <submittedName>
        <fullName evidence="6">LLM class flavin-dependent oxidoreductase</fullName>
    </submittedName>
</protein>
<dbReference type="Proteomes" id="UP001165587">
    <property type="component" value="Unassembled WGS sequence"/>
</dbReference>
<evidence type="ECO:0000259" key="5">
    <source>
        <dbReference type="Pfam" id="PF00296"/>
    </source>
</evidence>
<dbReference type="EMBL" id="JANLCK010000001">
    <property type="protein sequence ID" value="MCS5724529.1"/>
    <property type="molecule type" value="Genomic_DNA"/>
</dbReference>
<dbReference type="InterPro" id="IPR036661">
    <property type="entry name" value="Luciferase-like_sf"/>
</dbReference>
<organism evidence="6 7">
    <name type="scientific">Herbiconiux oxytropis</name>
    <dbReference type="NCBI Taxonomy" id="2970915"/>
    <lineage>
        <taxon>Bacteria</taxon>
        <taxon>Bacillati</taxon>
        <taxon>Actinomycetota</taxon>
        <taxon>Actinomycetes</taxon>
        <taxon>Micrococcales</taxon>
        <taxon>Microbacteriaceae</taxon>
        <taxon>Herbiconiux</taxon>
    </lineage>
</organism>
<reference evidence="6" key="1">
    <citation type="submission" date="2022-08" db="EMBL/GenBank/DDBJ databases">
        <authorList>
            <person name="Deng Y."/>
            <person name="Han X.-F."/>
            <person name="Zhang Y.-Q."/>
        </authorList>
    </citation>
    <scope>NUCLEOTIDE SEQUENCE</scope>
    <source>
        <strain evidence="6">CPCC 203407</strain>
    </source>
</reference>
<keyword evidence="4" id="KW-0503">Monooxygenase</keyword>
<feature type="domain" description="Luciferase-like" evidence="5">
    <location>
        <begin position="1"/>
        <end position="324"/>
    </location>
</feature>
<dbReference type="GO" id="GO:0004497">
    <property type="term" value="F:monooxygenase activity"/>
    <property type="evidence" value="ECO:0007669"/>
    <property type="project" value="UniProtKB-KW"/>
</dbReference>
<keyword evidence="7" id="KW-1185">Reference proteome</keyword>
<evidence type="ECO:0000256" key="3">
    <source>
        <dbReference type="ARBA" id="ARBA00023002"/>
    </source>
</evidence>
<dbReference type="PANTHER" id="PTHR30137">
    <property type="entry name" value="LUCIFERASE-LIKE MONOOXYGENASE"/>
    <property type="match status" value="1"/>
</dbReference>
<dbReference type="PANTHER" id="PTHR30137:SF16">
    <property type="entry name" value="BLL0895 PROTEIN"/>
    <property type="match status" value="1"/>
</dbReference>
<comment type="similarity">
    <text evidence="1">Belongs to the bacterial luciferase oxidoreductase family.</text>
</comment>
<sequence length="383" mass="42636">MHLGFFSPPYAQAYVDGQRTLQEVIEWDLQVARWADEYGLHELFFAEHHTIGHEPNPAPELTIAAAARETTRLRLGAAAHLLPYHNPMALAHRLMYLDHLTGGRYIAGFAPGSFPTDGQMFGVGPGNAKMMDEAIDIIMAIWTREAPFRIDGEFWTVDMPAHSEQWNGPHLKPFQSPHPEVMMTGVQPTSPTFVDAGRRGFSPMSQQVGMAALLKQWETYEEAATGAGRTPDRANWRVMRDVFVAETDAEARRLFIEGPAGRTWDELVLPTFRAVRDRGGKKYALGELLLDPGMAIEELTLEWLVDNFFLIGSPDTVVEKITRFDEELGGIGALLSFTFDYSQESETYRRHLELLGREVAPRIANLGPRGDAASVDASVAVTA</sequence>
<evidence type="ECO:0000313" key="6">
    <source>
        <dbReference type="EMBL" id="MCS5724529.1"/>
    </source>
</evidence>
<dbReference type="SUPFAM" id="SSF51679">
    <property type="entry name" value="Bacterial luciferase-like"/>
    <property type="match status" value="1"/>
</dbReference>
<dbReference type="Gene3D" id="3.20.20.30">
    <property type="entry name" value="Luciferase-like domain"/>
    <property type="match status" value="1"/>
</dbReference>
<dbReference type="AlphaFoldDB" id="A0AA41XE48"/>
<keyword evidence="2" id="KW-0285">Flavoprotein</keyword>
<name>A0AA41XE48_9MICO</name>
<proteinExistence type="inferred from homology"/>
<evidence type="ECO:0000256" key="1">
    <source>
        <dbReference type="ARBA" id="ARBA00010426"/>
    </source>
</evidence>
<accession>A0AA41XE48</accession>